<dbReference type="GO" id="GO:0008237">
    <property type="term" value="F:metallopeptidase activity"/>
    <property type="evidence" value="ECO:0007669"/>
    <property type="project" value="UniProtKB-KW"/>
</dbReference>
<reference evidence="7 8" key="1">
    <citation type="submission" date="2015-03" db="EMBL/GenBank/DDBJ databases">
        <authorList>
            <person name="Hassan Y.I."/>
            <person name="Lepp D."/>
            <person name="Zhou T."/>
        </authorList>
    </citation>
    <scope>NUCLEOTIDE SEQUENCE [LARGE SCALE GENOMIC DNA]</scope>
    <source>
        <strain evidence="7 8">GH2-10</strain>
    </source>
</reference>
<keyword evidence="3" id="KW-0378">Hydrolase</keyword>
<dbReference type="GO" id="GO:0006508">
    <property type="term" value="P:proteolysis"/>
    <property type="evidence" value="ECO:0007669"/>
    <property type="project" value="UniProtKB-KW"/>
</dbReference>
<evidence type="ECO:0000256" key="3">
    <source>
        <dbReference type="ARBA" id="ARBA00022801"/>
    </source>
</evidence>
<proteinExistence type="predicted"/>
<dbReference type="InterPro" id="IPR028090">
    <property type="entry name" value="JAB_dom_prok"/>
</dbReference>
<evidence type="ECO:0000313" key="8">
    <source>
        <dbReference type="Proteomes" id="UP000033514"/>
    </source>
</evidence>
<feature type="domain" description="JAB" evidence="6">
    <location>
        <begin position="11"/>
        <end position="124"/>
    </location>
</feature>
<organism evidence="7 8">
    <name type="scientific">Devosia soli</name>
    <dbReference type="NCBI Taxonomy" id="361041"/>
    <lineage>
        <taxon>Bacteria</taxon>
        <taxon>Pseudomonadati</taxon>
        <taxon>Pseudomonadota</taxon>
        <taxon>Alphaproteobacteria</taxon>
        <taxon>Hyphomicrobiales</taxon>
        <taxon>Devosiaceae</taxon>
        <taxon>Devosia</taxon>
    </lineage>
</organism>
<name>A0A0F5L111_9HYPH</name>
<protein>
    <recommendedName>
        <fullName evidence="6">JAB domain-containing protein</fullName>
    </recommendedName>
</protein>
<dbReference type="PATRIC" id="fig|361041.3.peg.3275"/>
<evidence type="ECO:0000256" key="2">
    <source>
        <dbReference type="ARBA" id="ARBA00022723"/>
    </source>
</evidence>
<evidence type="ECO:0000313" key="7">
    <source>
        <dbReference type="EMBL" id="KKB75899.1"/>
    </source>
</evidence>
<evidence type="ECO:0000256" key="5">
    <source>
        <dbReference type="ARBA" id="ARBA00023049"/>
    </source>
</evidence>
<comment type="caution">
    <text evidence="7">The sequence shown here is derived from an EMBL/GenBank/DDBJ whole genome shotgun (WGS) entry which is preliminary data.</text>
</comment>
<dbReference type="STRING" id="361041.VW35_19285"/>
<evidence type="ECO:0000256" key="1">
    <source>
        <dbReference type="ARBA" id="ARBA00022670"/>
    </source>
</evidence>
<keyword evidence="8" id="KW-1185">Reference proteome</keyword>
<keyword evidence="4" id="KW-0862">Zinc</keyword>
<keyword evidence="2" id="KW-0479">Metal-binding</keyword>
<dbReference type="EMBL" id="LAJG01000048">
    <property type="protein sequence ID" value="KKB75899.1"/>
    <property type="molecule type" value="Genomic_DNA"/>
</dbReference>
<dbReference type="SUPFAM" id="SSF102712">
    <property type="entry name" value="JAB1/MPN domain"/>
    <property type="match status" value="1"/>
</dbReference>
<accession>A0A0F5L111</accession>
<keyword evidence="1" id="KW-0645">Protease</keyword>
<evidence type="ECO:0000259" key="6">
    <source>
        <dbReference type="Pfam" id="PF14464"/>
    </source>
</evidence>
<dbReference type="Proteomes" id="UP000033514">
    <property type="component" value="Unassembled WGS sequence"/>
</dbReference>
<dbReference type="Gene3D" id="3.40.140.10">
    <property type="entry name" value="Cytidine Deaminase, domain 2"/>
    <property type="match status" value="1"/>
</dbReference>
<sequence>MQIALSSTVRKKICSELALSGRRETGGLLLAEQLDDQGRFRVVDVTVDPSGGESAYFERRPELHAQALEAFFEKNGNEFGRFNYLGEWHSHPSFPVDPSITDIRTMQAMVEDVGNIDFSVLMIVRLRMFVMLQVGTYLFMRGQHPQRVEMIDDPMPRSKRRFI</sequence>
<dbReference type="AlphaFoldDB" id="A0A0F5L111"/>
<dbReference type="Pfam" id="PF14464">
    <property type="entry name" value="Prok-JAB"/>
    <property type="match status" value="1"/>
</dbReference>
<evidence type="ECO:0000256" key="4">
    <source>
        <dbReference type="ARBA" id="ARBA00022833"/>
    </source>
</evidence>
<keyword evidence="5" id="KW-0482">Metalloprotease</keyword>
<dbReference type="OrthoDB" id="7848394at2"/>
<dbReference type="RefSeq" id="WP_046144716.1">
    <property type="nucleotide sequence ID" value="NZ_LAJG01000048.1"/>
</dbReference>
<gene>
    <name evidence="7" type="ORF">VW35_19285</name>
</gene>
<dbReference type="GO" id="GO:0046872">
    <property type="term" value="F:metal ion binding"/>
    <property type="evidence" value="ECO:0007669"/>
    <property type="project" value="UniProtKB-KW"/>
</dbReference>